<reference evidence="2" key="1">
    <citation type="submission" date="2021-05" db="UniProtKB">
        <authorList>
            <consortium name="EnsemblPlants"/>
        </authorList>
    </citation>
    <scope>IDENTIFICATION</scope>
    <source>
        <strain evidence="2">subsp. malaccensis</strain>
    </source>
</reference>
<dbReference type="AlphaFoldDB" id="A0A804IJ72"/>
<keyword evidence="3" id="KW-1185">Reference proteome</keyword>
<dbReference type="InterPro" id="IPR050896">
    <property type="entry name" value="Mito_lipid_metab_GTPase"/>
</dbReference>
<evidence type="ECO:0000313" key="3">
    <source>
        <dbReference type="Proteomes" id="UP000012960"/>
    </source>
</evidence>
<dbReference type="Pfam" id="PF21516">
    <property type="entry name" value="YqeH-like_C"/>
    <property type="match status" value="1"/>
</dbReference>
<name>A0A804IJ72_MUSAM</name>
<sequence>ARHSVHIGGLFRVDVEELSVDSIYLTVWASPLIPLHMGKTEKASIMIEHHFGRQLQPPIGEERINELGKWVRKEINVSGNSWDASSVDIAVAGLGWCAIGLKGEAVLGVWTYDGIDVVQRNSLISRRAEIFEEAGFTDSKIVSQADSAASKLNRSTCCTFGNI</sequence>
<evidence type="ECO:0000259" key="1">
    <source>
        <dbReference type="Pfam" id="PF21516"/>
    </source>
</evidence>
<proteinExistence type="predicted"/>
<dbReference type="InterPro" id="IPR048422">
    <property type="entry name" value="NOA1/YqeH-like_C"/>
</dbReference>
<accession>A0A804IJ72</accession>
<dbReference type="EnsemblPlants" id="Ma03_t33550.1">
    <property type="protein sequence ID" value="Ma03_p33550.1"/>
    <property type="gene ID" value="Ma03_g33550"/>
</dbReference>
<dbReference type="Proteomes" id="UP000012960">
    <property type="component" value="Unplaced"/>
</dbReference>
<organism evidence="2 3">
    <name type="scientific">Musa acuminata subsp. malaccensis</name>
    <name type="common">Wild banana</name>
    <name type="synonym">Musa malaccensis</name>
    <dbReference type="NCBI Taxonomy" id="214687"/>
    <lineage>
        <taxon>Eukaryota</taxon>
        <taxon>Viridiplantae</taxon>
        <taxon>Streptophyta</taxon>
        <taxon>Embryophyta</taxon>
        <taxon>Tracheophyta</taxon>
        <taxon>Spermatophyta</taxon>
        <taxon>Magnoliopsida</taxon>
        <taxon>Liliopsida</taxon>
        <taxon>Zingiberales</taxon>
        <taxon>Musaceae</taxon>
        <taxon>Musa</taxon>
    </lineage>
</organism>
<dbReference type="PANTHER" id="PTHR46434">
    <property type="entry name" value="GENETIC INTERACTOR OF PROHIBITINS 3, MITOCHONDRIAL"/>
    <property type="match status" value="1"/>
</dbReference>
<evidence type="ECO:0000313" key="2">
    <source>
        <dbReference type="EnsemblPlants" id="Ma03_p33550.1"/>
    </source>
</evidence>
<dbReference type="OMA" id="WQPNTIS"/>
<feature type="domain" description="NOA1/YqeH-like C-terminal" evidence="1">
    <location>
        <begin position="25"/>
        <end position="123"/>
    </location>
</feature>
<protein>
    <recommendedName>
        <fullName evidence="1">NOA1/YqeH-like C-terminal domain-containing protein</fullName>
    </recommendedName>
</protein>
<dbReference type="Gramene" id="Ma03_t33550.1">
    <property type="protein sequence ID" value="Ma03_p33550.1"/>
    <property type="gene ID" value="Ma03_g33550"/>
</dbReference>
<dbReference type="InParanoid" id="A0A804IJ72"/>
<dbReference type="PANTHER" id="PTHR46434:SF1">
    <property type="entry name" value="GENETIC INTERACTOR OF PROHIBITINS 3, MITOCHONDRIAL"/>
    <property type="match status" value="1"/>
</dbReference>